<gene>
    <name evidence="1" type="ORF">H8S55_04070</name>
</gene>
<dbReference type="RefSeq" id="WP_186877937.1">
    <property type="nucleotide sequence ID" value="NZ_JACOPN010000002.1"/>
</dbReference>
<dbReference type="AlphaFoldDB" id="A0A8J6M568"/>
<comment type="caution">
    <text evidence="1">The sequence shown here is derived from an EMBL/GenBank/DDBJ whole genome shotgun (WGS) entry which is preliminary data.</text>
</comment>
<proteinExistence type="predicted"/>
<accession>A0A8J6M568</accession>
<keyword evidence="2" id="KW-1185">Reference proteome</keyword>
<sequence>MGNICVFCGKKLGLLDRYFFEVFKTKQTACKECLERLSALSGPELEAEKERLLASPDLEDADVARRNSALRRPCSACGGTMECAQTGLTLGRDGGGGLMAMAMPSYDVDVYACPQCGRVELFTAGFLTKRNVPDKPEDVTCPVCGTKHSPLINCPNCALNRRTVQKETPRGGGKKPPWEK</sequence>
<reference evidence="1" key="1">
    <citation type="submission" date="2020-08" db="EMBL/GenBank/DDBJ databases">
        <title>Genome public.</title>
        <authorList>
            <person name="Liu C."/>
            <person name="Sun Q."/>
        </authorList>
    </citation>
    <scope>NUCLEOTIDE SEQUENCE</scope>
    <source>
        <strain evidence="1">BX5</strain>
    </source>
</reference>
<protein>
    <submittedName>
        <fullName evidence="1">Uncharacterized protein</fullName>
    </submittedName>
</protein>
<name>A0A8J6M568_9FIRM</name>
<evidence type="ECO:0000313" key="2">
    <source>
        <dbReference type="Proteomes" id="UP000602260"/>
    </source>
</evidence>
<dbReference type="Proteomes" id="UP000602260">
    <property type="component" value="Unassembled WGS sequence"/>
</dbReference>
<evidence type="ECO:0000313" key="1">
    <source>
        <dbReference type="EMBL" id="MBC5716506.1"/>
    </source>
</evidence>
<organism evidence="1 2">
    <name type="scientific">Flintibacter faecis</name>
    <dbReference type="NCBI Taxonomy" id="2763047"/>
    <lineage>
        <taxon>Bacteria</taxon>
        <taxon>Bacillati</taxon>
        <taxon>Bacillota</taxon>
        <taxon>Clostridia</taxon>
        <taxon>Eubacteriales</taxon>
        <taxon>Flintibacter</taxon>
    </lineage>
</organism>
<dbReference type="EMBL" id="JACOPN010000002">
    <property type="protein sequence ID" value="MBC5716506.1"/>
    <property type="molecule type" value="Genomic_DNA"/>
</dbReference>